<evidence type="ECO:0000313" key="3">
    <source>
        <dbReference type="Proteomes" id="UP000029614"/>
    </source>
</evidence>
<name>A0A096AXJ2_9BACT</name>
<dbReference type="SUPFAM" id="SSF56281">
    <property type="entry name" value="Metallo-hydrolase/oxidoreductase"/>
    <property type="match status" value="1"/>
</dbReference>
<protein>
    <submittedName>
        <fullName evidence="2">Lipoate--protein ligase</fullName>
    </submittedName>
</protein>
<dbReference type="SMART" id="SM00849">
    <property type="entry name" value="Lactamase_B"/>
    <property type="match status" value="1"/>
</dbReference>
<dbReference type="OrthoDB" id="9781189at2"/>
<accession>A0A096AXJ2</accession>
<dbReference type="EMBL" id="JRNU01000038">
    <property type="protein sequence ID" value="KGF51426.1"/>
    <property type="molecule type" value="Genomic_DNA"/>
</dbReference>
<dbReference type="Gene3D" id="3.60.15.10">
    <property type="entry name" value="Ribonuclease Z/Hydroxyacylglutathione hydrolase-like"/>
    <property type="match status" value="1"/>
</dbReference>
<comment type="caution">
    <text evidence="2">The sequence shown here is derived from an EMBL/GenBank/DDBJ whole genome shotgun (WGS) entry which is preliminary data.</text>
</comment>
<dbReference type="AlphaFoldDB" id="A0A096AXJ2"/>
<keyword evidence="2" id="KW-0436">Ligase</keyword>
<dbReference type="GO" id="GO:0016874">
    <property type="term" value="F:ligase activity"/>
    <property type="evidence" value="ECO:0007669"/>
    <property type="project" value="UniProtKB-KW"/>
</dbReference>
<keyword evidence="3" id="KW-1185">Reference proteome</keyword>
<dbReference type="InterPro" id="IPR036866">
    <property type="entry name" value="RibonucZ/Hydroxyglut_hydro"/>
</dbReference>
<dbReference type="InterPro" id="IPR001279">
    <property type="entry name" value="Metallo-B-lactamas"/>
</dbReference>
<feature type="domain" description="Metallo-beta-lactamase" evidence="1">
    <location>
        <begin position="38"/>
        <end position="205"/>
    </location>
</feature>
<evidence type="ECO:0000259" key="1">
    <source>
        <dbReference type="SMART" id="SM00849"/>
    </source>
</evidence>
<gene>
    <name evidence="2" type="ORF">HMPREF9302_07445</name>
</gene>
<proteinExistence type="predicted"/>
<evidence type="ECO:0000313" key="2">
    <source>
        <dbReference type="EMBL" id="KGF51426.1"/>
    </source>
</evidence>
<sequence length="257" mass="29079">MKLNMKVTFLGTGTSNGVPFIGCNCEVCKSTDPHDKRLRTSALIETENTRLLIDCGPDFRQQILPYPFRKIDGVLLTHIHYDHVGGIDDLRAFCSLGDIDIYSNKHTCDGLRHNMPYCFTDHLYPGVPKLNLHCIEPHQKFSIGDFEIEPIEVIHGKLPILAYRIGTLAYITDMKTINPAEVPSLKGVKTLIINGLRWERPHHSHQLIPEAIAFSQLIKAEQTYLIHMTDKAGFHADSQKRLPDNVHFAYDGLTLLL</sequence>
<dbReference type="PANTHER" id="PTHR42663:SF6">
    <property type="entry name" value="HYDROLASE C777.06C-RELATED"/>
    <property type="match status" value="1"/>
</dbReference>
<dbReference type="PANTHER" id="PTHR42663">
    <property type="entry name" value="HYDROLASE C777.06C-RELATED-RELATED"/>
    <property type="match status" value="1"/>
</dbReference>
<reference evidence="2 3" key="1">
    <citation type="submission" date="2014-07" db="EMBL/GenBank/DDBJ databases">
        <authorList>
            <person name="McCorrison J."/>
            <person name="Sanka R."/>
            <person name="Torralba M."/>
            <person name="Gillis M."/>
            <person name="Haft D.H."/>
            <person name="Methe B."/>
            <person name="Sutton G."/>
            <person name="Nelson K.E."/>
        </authorList>
    </citation>
    <scope>NUCLEOTIDE SEQUENCE [LARGE SCALE GENOMIC DNA]</scope>
    <source>
        <strain evidence="2 3">DNF00058</strain>
    </source>
</reference>
<dbReference type="RefSeq" id="WP_081942285.1">
    <property type="nucleotide sequence ID" value="NZ_JRNU01000038.1"/>
</dbReference>
<dbReference type="CDD" id="cd16279">
    <property type="entry name" value="metallo-hydrolase-like_MBL-fold"/>
    <property type="match status" value="1"/>
</dbReference>
<dbReference type="Pfam" id="PF12706">
    <property type="entry name" value="Lactamase_B_2"/>
    <property type="match status" value="1"/>
</dbReference>
<organism evidence="2 3">
    <name type="scientific">Prevotella amnii DNF00058</name>
    <dbReference type="NCBI Taxonomy" id="1401066"/>
    <lineage>
        <taxon>Bacteria</taxon>
        <taxon>Pseudomonadati</taxon>
        <taxon>Bacteroidota</taxon>
        <taxon>Bacteroidia</taxon>
        <taxon>Bacteroidales</taxon>
        <taxon>Prevotellaceae</taxon>
        <taxon>Prevotella</taxon>
    </lineage>
</organism>
<dbReference type="Proteomes" id="UP000029614">
    <property type="component" value="Unassembled WGS sequence"/>
</dbReference>